<dbReference type="InterPro" id="IPR005119">
    <property type="entry name" value="LysR_subst-bd"/>
</dbReference>
<evidence type="ECO:0000256" key="5">
    <source>
        <dbReference type="ARBA" id="ARBA00023163"/>
    </source>
</evidence>
<dbReference type="GO" id="GO:0032993">
    <property type="term" value="C:protein-DNA complex"/>
    <property type="evidence" value="ECO:0007669"/>
    <property type="project" value="TreeGrafter"/>
</dbReference>
<keyword evidence="3" id="KW-0238">DNA-binding</keyword>
<evidence type="ECO:0000256" key="4">
    <source>
        <dbReference type="ARBA" id="ARBA00023159"/>
    </source>
</evidence>
<evidence type="ECO:0000313" key="8">
    <source>
        <dbReference type="EMBL" id="GAC68919.1"/>
    </source>
</evidence>
<sequence length="320" mass="33791">MISTTLIGMPDRSYQPSVAGLRAFVSLARKRHFGAAASDLGVSQPSLSQALSALEAGLGTRLVERTTRRVFVTPEGEALLPRAIAVLDAVDELVAAASQGGDPLTGTIRLGMIPTVAPYILPTVLRGLADRLPELTLRVVEDQTSRLLDHLRDGTLDVAVIALPSEMPGMVDIPMYAEDFVLALPGDHPLSGRSRVDPASLADLPLLLLDEGHCLRDQALEVCRLAGVRPDIGHTRAASLATAVQCVEGGLGVTLIPRTAVGVETAGGDLGVANFRQPRPGRHIGLVHRASAGRQDAYRQIAEILTDVVEATGAVRRESV</sequence>
<dbReference type="InterPro" id="IPR036388">
    <property type="entry name" value="WH-like_DNA-bd_sf"/>
</dbReference>
<evidence type="ECO:0000256" key="2">
    <source>
        <dbReference type="ARBA" id="ARBA00023015"/>
    </source>
</evidence>
<dbReference type="PROSITE" id="PS50931">
    <property type="entry name" value="HTH_LYSR"/>
    <property type="match status" value="1"/>
</dbReference>
<dbReference type="STRING" id="1223545.GS4_19_01090"/>
<dbReference type="EMBL" id="BANX01000019">
    <property type="protein sequence ID" value="GAC68919.1"/>
    <property type="molecule type" value="Genomic_DNA"/>
</dbReference>
<keyword evidence="9" id="KW-1185">Reference proteome</keyword>
<keyword evidence="2" id="KW-0805">Transcription regulation</keyword>
<dbReference type="SUPFAM" id="SSF46785">
    <property type="entry name" value="Winged helix' DNA-binding domain"/>
    <property type="match status" value="1"/>
</dbReference>
<evidence type="ECO:0000256" key="1">
    <source>
        <dbReference type="ARBA" id="ARBA00009437"/>
    </source>
</evidence>
<dbReference type="Gene3D" id="1.10.10.10">
    <property type="entry name" value="Winged helix-like DNA-binding domain superfamily/Winged helix DNA-binding domain"/>
    <property type="match status" value="1"/>
</dbReference>
<dbReference type="PANTHER" id="PTHR30346">
    <property type="entry name" value="TRANSCRIPTIONAL DUAL REGULATOR HCAR-RELATED"/>
    <property type="match status" value="1"/>
</dbReference>
<accession>M0QKF5</accession>
<organism evidence="8 9">
    <name type="scientific">Gordonia soli NBRC 108243</name>
    <dbReference type="NCBI Taxonomy" id="1223545"/>
    <lineage>
        <taxon>Bacteria</taxon>
        <taxon>Bacillati</taxon>
        <taxon>Actinomycetota</taxon>
        <taxon>Actinomycetes</taxon>
        <taxon>Mycobacteriales</taxon>
        <taxon>Gordoniaceae</taxon>
        <taxon>Gordonia</taxon>
    </lineage>
</organism>
<evidence type="ECO:0000256" key="6">
    <source>
        <dbReference type="ARBA" id="ARBA00040885"/>
    </source>
</evidence>
<dbReference type="FunFam" id="1.10.10.10:FF:000001">
    <property type="entry name" value="LysR family transcriptional regulator"/>
    <property type="match status" value="1"/>
</dbReference>
<protein>
    <recommendedName>
        <fullName evidence="6">Probable hydrogen peroxide-inducible genes activator</fullName>
    </recommendedName>
</protein>
<dbReference type="SUPFAM" id="SSF53850">
    <property type="entry name" value="Periplasmic binding protein-like II"/>
    <property type="match status" value="1"/>
</dbReference>
<gene>
    <name evidence="8" type="primary">oxyR</name>
    <name evidence="8" type="ORF">GS4_19_01090</name>
</gene>
<dbReference type="InterPro" id="IPR000847">
    <property type="entry name" value="LysR_HTH_N"/>
</dbReference>
<reference evidence="8 9" key="1">
    <citation type="submission" date="2013-01" db="EMBL/GenBank/DDBJ databases">
        <title>Whole genome shotgun sequence of Gordonia soli NBRC 108243.</title>
        <authorList>
            <person name="Isaki-Nakamura S."/>
            <person name="Hosoyama A."/>
            <person name="Tsuchikane K."/>
            <person name="Ando Y."/>
            <person name="Baba S."/>
            <person name="Ohji S."/>
            <person name="Hamada M."/>
            <person name="Tamura T."/>
            <person name="Yamazoe A."/>
            <person name="Yamazaki S."/>
            <person name="Fujita N."/>
        </authorList>
    </citation>
    <scope>NUCLEOTIDE SEQUENCE [LARGE SCALE GENOMIC DNA]</scope>
    <source>
        <strain evidence="8 9">NBRC 108243</strain>
    </source>
</reference>
<dbReference type="InterPro" id="IPR036390">
    <property type="entry name" value="WH_DNA-bd_sf"/>
</dbReference>
<dbReference type="Proteomes" id="UP000011666">
    <property type="component" value="Unassembled WGS sequence"/>
</dbReference>
<evidence type="ECO:0000313" key="9">
    <source>
        <dbReference type="Proteomes" id="UP000011666"/>
    </source>
</evidence>
<dbReference type="GO" id="GO:0003677">
    <property type="term" value="F:DNA binding"/>
    <property type="evidence" value="ECO:0007669"/>
    <property type="project" value="UniProtKB-KW"/>
</dbReference>
<dbReference type="CDD" id="cd08411">
    <property type="entry name" value="PBP2_OxyR"/>
    <property type="match status" value="1"/>
</dbReference>
<dbReference type="AlphaFoldDB" id="M0QKF5"/>
<evidence type="ECO:0000256" key="3">
    <source>
        <dbReference type="ARBA" id="ARBA00023125"/>
    </source>
</evidence>
<name>M0QKF5_9ACTN</name>
<keyword evidence="4" id="KW-0010">Activator</keyword>
<dbReference type="PRINTS" id="PR00039">
    <property type="entry name" value="HTHLYSR"/>
</dbReference>
<dbReference type="PANTHER" id="PTHR30346:SF26">
    <property type="entry name" value="HYDROGEN PEROXIDE-INDUCIBLE GENES ACTIVATOR"/>
    <property type="match status" value="1"/>
</dbReference>
<dbReference type="Pfam" id="PF03466">
    <property type="entry name" value="LysR_substrate"/>
    <property type="match status" value="1"/>
</dbReference>
<comment type="caution">
    <text evidence="8">The sequence shown here is derived from an EMBL/GenBank/DDBJ whole genome shotgun (WGS) entry which is preliminary data.</text>
</comment>
<dbReference type="GO" id="GO:0003700">
    <property type="term" value="F:DNA-binding transcription factor activity"/>
    <property type="evidence" value="ECO:0007669"/>
    <property type="project" value="InterPro"/>
</dbReference>
<dbReference type="Pfam" id="PF00126">
    <property type="entry name" value="HTH_1"/>
    <property type="match status" value="1"/>
</dbReference>
<comment type="similarity">
    <text evidence="1">Belongs to the LysR transcriptional regulatory family.</text>
</comment>
<keyword evidence="5" id="KW-0804">Transcription</keyword>
<feature type="domain" description="HTH lysR-type" evidence="7">
    <location>
        <begin position="16"/>
        <end position="73"/>
    </location>
</feature>
<dbReference type="eggNOG" id="COG0583">
    <property type="taxonomic scope" value="Bacteria"/>
</dbReference>
<proteinExistence type="inferred from homology"/>
<dbReference type="Gene3D" id="3.40.190.10">
    <property type="entry name" value="Periplasmic binding protein-like II"/>
    <property type="match status" value="2"/>
</dbReference>
<evidence type="ECO:0000259" key="7">
    <source>
        <dbReference type="PROSITE" id="PS50931"/>
    </source>
</evidence>